<dbReference type="Proteomes" id="UP000183050">
    <property type="component" value="Chromosome"/>
</dbReference>
<dbReference type="Gene3D" id="3.30.420.10">
    <property type="entry name" value="Ribonuclease H-like superfamily/Ribonuclease H"/>
    <property type="match status" value="1"/>
</dbReference>
<organism evidence="1 2">
    <name type="scientific">Rhizobium leguminosarum</name>
    <dbReference type="NCBI Taxonomy" id="384"/>
    <lineage>
        <taxon>Bacteria</taxon>
        <taxon>Pseudomonadati</taxon>
        <taxon>Pseudomonadota</taxon>
        <taxon>Alphaproteobacteria</taxon>
        <taxon>Hyphomicrobiales</taxon>
        <taxon>Rhizobiaceae</taxon>
        <taxon>Rhizobium/Agrobacterium group</taxon>
        <taxon>Rhizobium</taxon>
    </lineage>
</organism>
<sequence>MTWIMGFDPSKYTGYGIYSPQERRKDGNCSHVKCGVLEVPDKADHYFTGDQISCKVQKLIIDHQAAFGSIPDFAVLEEAALANIGGTSADAMIYAWISATAIVGVLANWGIPYATIHPNTWRAMFFPNGFKPPQKPVKKKGEQVLDRYGKPKFKNDWKTPAIREVERLGVKLPTTKALADDAAEAVAIATCWESNELKFHAKRYHQPWVDLRVQRNERSVAA</sequence>
<name>A0A1L3ZB91_RHILE</name>
<dbReference type="GO" id="GO:0003676">
    <property type="term" value="F:nucleic acid binding"/>
    <property type="evidence" value="ECO:0007669"/>
    <property type="project" value="InterPro"/>
</dbReference>
<dbReference type="AlphaFoldDB" id="A0A1L3ZB91"/>
<dbReference type="RefSeq" id="WP_072639333.1">
    <property type="nucleotide sequence ID" value="NZ_CP018228.1"/>
</dbReference>
<evidence type="ECO:0000313" key="1">
    <source>
        <dbReference type="EMBL" id="API52888.1"/>
    </source>
</evidence>
<gene>
    <name evidence="1" type="ORF">BMW22_15795</name>
</gene>
<dbReference type="EMBL" id="CP018228">
    <property type="protein sequence ID" value="API52888.1"/>
    <property type="molecule type" value="Genomic_DNA"/>
</dbReference>
<evidence type="ECO:0000313" key="2">
    <source>
        <dbReference type="Proteomes" id="UP000183050"/>
    </source>
</evidence>
<accession>A0A1L3ZB91</accession>
<dbReference type="InterPro" id="IPR012337">
    <property type="entry name" value="RNaseH-like_sf"/>
</dbReference>
<dbReference type="SUPFAM" id="SSF53098">
    <property type="entry name" value="Ribonuclease H-like"/>
    <property type="match status" value="1"/>
</dbReference>
<proteinExistence type="predicted"/>
<protein>
    <submittedName>
        <fullName evidence="1">Uncharacterized protein</fullName>
    </submittedName>
</protein>
<reference evidence="1 2" key="1">
    <citation type="submission" date="2016-11" db="EMBL/GenBank/DDBJ databases">
        <title>Rhizobium leguminosarum bv. viciae strain Vaf12 isolated from Vavilovia formosa root nodules from Russia, Dagestan.</title>
        <authorList>
            <person name="Kimeklis A."/>
        </authorList>
    </citation>
    <scope>NUCLEOTIDE SEQUENCE [LARGE SCALE GENOMIC DNA]</scope>
    <source>
        <strain evidence="1 2">Vaf-108</strain>
    </source>
</reference>
<dbReference type="InterPro" id="IPR036397">
    <property type="entry name" value="RNaseH_sf"/>
</dbReference>